<dbReference type="PROSITE" id="PS50928">
    <property type="entry name" value="ABC_TM1"/>
    <property type="match status" value="1"/>
</dbReference>
<protein>
    <submittedName>
        <fullName evidence="10">Amino acid ABC transporter permease</fullName>
    </submittedName>
</protein>
<dbReference type="CDD" id="cd06261">
    <property type="entry name" value="TM_PBP2"/>
    <property type="match status" value="1"/>
</dbReference>
<dbReference type="InterPro" id="IPR035906">
    <property type="entry name" value="MetI-like_sf"/>
</dbReference>
<dbReference type="InterPro" id="IPR000515">
    <property type="entry name" value="MetI-like"/>
</dbReference>
<keyword evidence="3" id="KW-1003">Cell membrane</keyword>
<keyword evidence="5 8" id="KW-0812">Transmembrane</keyword>
<feature type="domain" description="ABC transmembrane type-1" evidence="9">
    <location>
        <begin position="66"/>
        <end position="272"/>
    </location>
</feature>
<organism evidence="10 11">
    <name type="scientific">Nocardioides ginsengisoli</name>
    <dbReference type="NCBI Taxonomy" id="363868"/>
    <lineage>
        <taxon>Bacteria</taxon>
        <taxon>Bacillati</taxon>
        <taxon>Actinomycetota</taxon>
        <taxon>Actinomycetes</taxon>
        <taxon>Propionibacteriales</taxon>
        <taxon>Nocardioidaceae</taxon>
        <taxon>Nocardioides</taxon>
    </lineage>
</organism>
<evidence type="ECO:0000256" key="2">
    <source>
        <dbReference type="ARBA" id="ARBA00022448"/>
    </source>
</evidence>
<gene>
    <name evidence="10" type="ORF">ACFQ3F_06020</name>
</gene>
<dbReference type="EMBL" id="JBHTLX010000008">
    <property type="protein sequence ID" value="MFD1247338.1"/>
    <property type="molecule type" value="Genomic_DNA"/>
</dbReference>
<evidence type="ECO:0000313" key="10">
    <source>
        <dbReference type="EMBL" id="MFD1247338.1"/>
    </source>
</evidence>
<feature type="transmembrane region" description="Helical" evidence="8">
    <location>
        <begin position="250"/>
        <end position="271"/>
    </location>
</feature>
<accession>A0ABW3VWB6</accession>
<dbReference type="SUPFAM" id="SSF161098">
    <property type="entry name" value="MetI-like"/>
    <property type="match status" value="1"/>
</dbReference>
<evidence type="ECO:0000313" key="11">
    <source>
        <dbReference type="Proteomes" id="UP001597229"/>
    </source>
</evidence>
<comment type="subcellular location">
    <subcellularLocation>
        <location evidence="1 8">Cell membrane</location>
        <topology evidence="1 8">Multi-pass membrane protein</topology>
    </subcellularLocation>
</comment>
<dbReference type="Pfam" id="PF00528">
    <property type="entry name" value="BPD_transp_1"/>
    <property type="match status" value="1"/>
</dbReference>
<keyword evidence="11" id="KW-1185">Reference proteome</keyword>
<name>A0ABW3VWB6_9ACTN</name>
<keyword evidence="6 8" id="KW-1133">Transmembrane helix</keyword>
<evidence type="ECO:0000256" key="3">
    <source>
        <dbReference type="ARBA" id="ARBA00022475"/>
    </source>
</evidence>
<dbReference type="InterPro" id="IPR010065">
    <property type="entry name" value="AA_ABC_transptr_permease_3TM"/>
</dbReference>
<comment type="caution">
    <text evidence="10">The sequence shown here is derived from an EMBL/GenBank/DDBJ whole genome shotgun (WGS) entry which is preliminary data.</text>
</comment>
<keyword evidence="4" id="KW-0997">Cell inner membrane</keyword>
<feature type="transmembrane region" description="Helical" evidence="8">
    <location>
        <begin position="142"/>
        <end position="163"/>
    </location>
</feature>
<proteinExistence type="inferred from homology"/>
<dbReference type="NCBIfam" id="TIGR01726">
    <property type="entry name" value="HEQRo_perm_3TM"/>
    <property type="match status" value="1"/>
</dbReference>
<dbReference type="PANTHER" id="PTHR30614">
    <property type="entry name" value="MEMBRANE COMPONENT OF AMINO ACID ABC TRANSPORTER"/>
    <property type="match status" value="1"/>
</dbReference>
<evidence type="ECO:0000256" key="6">
    <source>
        <dbReference type="ARBA" id="ARBA00022989"/>
    </source>
</evidence>
<dbReference type="Gene3D" id="1.10.3720.10">
    <property type="entry name" value="MetI-like"/>
    <property type="match status" value="1"/>
</dbReference>
<evidence type="ECO:0000256" key="5">
    <source>
        <dbReference type="ARBA" id="ARBA00022692"/>
    </source>
</evidence>
<dbReference type="Proteomes" id="UP001597229">
    <property type="component" value="Unassembled WGS sequence"/>
</dbReference>
<feature type="transmembrane region" description="Helical" evidence="8">
    <location>
        <begin position="63"/>
        <end position="89"/>
    </location>
</feature>
<keyword evidence="7 8" id="KW-0472">Membrane</keyword>
<feature type="transmembrane region" description="Helical" evidence="8">
    <location>
        <begin position="101"/>
        <end position="122"/>
    </location>
</feature>
<evidence type="ECO:0000256" key="7">
    <source>
        <dbReference type="ARBA" id="ARBA00023136"/>
    </source>
</evidence>
<dbReference type="InterPro" id="IPR043429">
    <property type="entry name" value="ArtM/GltK/GlnP/TcyL/YhdX-like"/>
</dbReference>
<evidence type="ECO:0000256" key="4">
    <source>
        <dbReference type="ARBA" id="ARBA00022519"/>
    </source>
</evidence>
<sequence>MQVTETRAPVTAPIRAVPVRRPGRWISGAILVLALVWLARALATNPRLEWSVVGDNLTAGPILRGLVTTLELTVVAMAIGLVLGVLLAIMRLSDNPVARGFAWAYVGLFRGTPLLVQVILWYNLSAIFPNLTIGIPGGPDLAVVDVNLLITPYAAAILGLGLNEAAYLAEIVRSGISSISPGQRQAAAALGLSRRQTMRKIVLPQAMRVIVPPTGNETITMLKMTSIVSVIAMHELLYSAQAIYSQTYQTIPLLIVVSVWYLVVTTLLTVLQSALERRFSRGHTPAGRLSLRSRLAFRPKESR</sequence>
<evidence type="ECO:0000256" key="1">
    <source>
        <dbReference type="ARBA" id="ARBA00004651"/>
    </source>
</evidence>
<evidence type="ECO:0000259" key="9">
    <source>
        <dbReference type="PROSITE" id="PS50928"/>
    </source>
</evidence>
<keyword evidence="2 8" id="KW-0813">Transport</keyword>
<dbReference type="RefSeq" id="WP_367921427.1">
    <property type="nucleotide sequence ID" value="NZ_BAABAC010000042.1"/>
</dbReference>
<reference evidence="11" key="1">
    <citation type="journal article" date="2019" name="Int. J. Syst. Evol. Microbiol.">
        <title>The Global Catalogue of Microorganisms (GCM) 10K type strain sequencing project: providing services to taxonomists for standard genome sequencing and annotation.</title>
        <authorList>
            <consortium name="The Broad Institute Genomics Platform"/>
            <consortium name="The Broad Institute Genome Sequencing Center for Infectious Disease"/>
            <person name="Wu L."/>
            <person name="Ma J."/>
        </authorList>
    </citation>
    <scope>NUCLEOTIDE SEQUENCE [LARGE SCALE GENOMIC DNA]</scope>
    <source>
        <strain evidence="11">CCUG 52478</strain>
    </source>
</reference>
<dbReference type="PANTHER" id="PTHR30614:SF10">
    <property type="entry name" value="ARGININE ABC TRANSPORTER PERMEASE PROTEIN ARTM"/>
    <property type="match status" value="1"/>
</dbReference>
<evidence type="ECO:0000256" key="8">
    <source>
        <dbReference type="RuleBase" id="RU363032"/>
    </source>
</evidence>
<feature type="transmembrane region" description="Helical" evidence="8">
    <location>
        <begin position="25"/>
        <end position="43"/>
    </location>
</feature>
<comment type="similarity">
    <text evidence="8">Belongs to the binding-protein-dependent transport system permease family.</text>
</comment>